<evidence type="ECO:0000313" key="1">
    <source>
        <dbReference type="EMBL" id="MPC80625.1"/>
    </source>
</evidence>
<dbReference type="Proteomes" id="UP000324222">
    <property type="component" value="Unassembled WGS sequence"/>
</dbReference>
<keyword evidence="2" id="KW-1185">Reference proteome</keyword>
<dbReference type="EMBL" id="VSRR010054552">
    <property type="protein sequence ID" value="MPC80625.1"/>
    <property type="molecule type" value="Genomic_DNA"/>
</dbReference>
<reference evidence="1 2" key="1">
    <citation type="submission" date="2019-05" db="EMBL/GenBank/DDBJ databases">
        <title>Another draft genome of Portunus trituberculatus and its Hox gene families provides insights of decapod evolution.</title>
        <authorList>
            <person name="Jeong J.-H."/>
            <person name="Song I."/>
            <person name="Kim S."/>
            <person name="Choi T."/>
            <person name="Kim D."/>
            <person name="Ryu S."/>
            <person name="Kim W."/>
        </authorList>
    </citation>
    <scope>NUCLEOTIDE SEQUENCE [LARGE SCALE GENOMIC DNA]</scope>
    <source>
        <tissue evidence="1">Muscle</tissue>
    </source>
</reference>
<organism evidence="1 2">
    <name type="scientific">Portunus trituberculatus</name>
    <name type="common">Swimming crab</name>
    <name type="synonym">Neptunus trituberculatus</name>
    <dbReference type="NCBI Taxonomy" id="210409"/>
    <lineage>
        <taxon>Eukaryota</taxon>
        <taxon>Metazoa</taxon>
        <taxon>Ecdysozoa</taxon>
        <taxon>Arthropoda</taxon>
        <taxon>Crustacea</taxon>
        <taxon>Multicrustacea</taxon>
        <taxon>Malacostraca</taxon>
        <taxon>Eumalacostraca</taxon>
        <taxon>Eucarida</taxon>
        <taxon>Decapoda</taxon>
        <taxon>Pleocyemata</taxon>
        <taxon>Brachyura</taxon>
        <taxon>Eubrachyura</taxon>
        <taxon>Portunoidea</taxon>
        <taxon>Portunidae</taxon>
        <taxon>Portuninae</taxon>
        <taxon>Portunus</taxon>
    </lineage>
</organism>
<protein>
    <submittedName>
        <fullName evidence="1">Uncharacterized protein</fullName>
    </submittedName>
</protein>
<evidence type="ECO:0000313" key="2">
    <source>
        <dbReference type="Proteomes" id="UP000324222"/>
    </source>
</evidence>
<sequence length="17" mass="1876">MELYPTQSSLPGRLRAG</sequence>
<proteinExistence type="predicted"/>
<accession>A0A5B7IEJ0</accession>
<gene>
    <name evidence="1" type="ORF">E2C01_075208</name>
</gene>
<dbReference type="AlphaFoldDB" id="A0A5B7IEJ0"/>
<comment type="caution">
    <text evidence="1">The sequence shown here is derived from an EMBL/GenBank/DDBJ whole genome shotgun (WGS) entry which is preliminary data.</text>
</comment>
<name>A0A5B7IEJ0_PORTR</name>